<dbReference type="PROSITE" id="PS00108">
    <property type="entry name" value="PROTEIN_KINASE_ST"/>
    <property type="match status" value="1"/>
</dbReference>
<evidence type="ECO:0000256" key="3">
    <source>
        <dbReference type="ARBA" id="ARBA00022777"/>
    </source>
</evidence>
<evidence type="ECO:0000313" key="6">
    <source>
        <dbReference type="EMBL" id="EAZ04546.1"/>
    </source>
</evidence>
<feature type="domain" description="Protein kinase" evidence="5">
    <location>
        <begin position="1"/>
        <end position="131"/>
    </location>
</feature>
<keyword evidence="7" id="KW-1185">Reference proteome</keyword>
<evidence type="ECO:0000256" key="4">
    <source>
        <dbReference type="ARBA" id="ARBA00022840"/>
    </source>
</evidence>
<dbReference type="Proteomes" id="UP000007015">
    <property type="component" value="Chromosome 7"/>
</dbReference>
<dbReference type="GO" id="GO:0004674">
    <property type="term" value="F:protein serine/threonine kinase activity"/>
    <property type="evidence" value="ECO:0007669"/>
    <property type="project" value="TreeGrafter"/>
</dbReference>
<organism evidence="6 7">
    <name type="scientific">Oryza sativa subsp. indica</name>
    <name type="common">Rice</name>
    <dbReference type="NCBI Taxonomy" id="39946"/>
    <lineage>
        <taxon>Eukaryota</taxon>
        <taxon>Viridiplantae</taxon>
        <taxon>Streptophyta</taxon>
        <taxon>Embryophyta</taxon>
        <taxon>Tracheophyta</taxon>
        <taxon>Spermatophyta</taxon>
        <taxon>Magnoliopsida</taxon>
        <taxon>Liliopsida</taxon>
        <taxon>Poales</taxon>
        <taxon>Poaceae</taxon>
        <taxon>BOP clade</taxon>
        <taxon>Oryzoideae</taxon>
        <taxon>Oryzeae</taxon>
        <taxon>Oryzinae</taxon>
        <taxon>Oryza</taxon>
        <taxon>Oryza sativa</taxon>
    </lineage>
</organism>
<dbReference type="STRING" id="39946.A2YN85"/>
<keyword evidence="1" id="KW-0808">Transferase</keyword>
<dbReference type="InterPro" id="IPR008271">
    <property type="entry name" value="Ser/Thr_kinase_AS"/>
</dbReference>
<name>A2YN85_ORYSI</name>
<reference evidence="6 7" key="1">
    <citation type="journal article" date="2005" name="PLoS Biol.">
        <title>The genomes of Oryza sativa: a history of duplications.</title>
        <authorList>
            <person name="Yu J."/>
            <person name="Wang J."/>
            <person name="Lin W."/>
            <person name="Li S."/>
            <person name="Li H."/>
            <person name="Zhou J."/>
            <person name="Ni P."/>
            <person name="Dong W."/>
            <person name="Hu S."/>
            <person name="Zeng C."/>
            <person name="Zhang J."/>
            <person name="Zhang Y."/>
            <person name="Li R."/>
            <person name="Xu Z."/>
            <person name="Li S."/>
            <person name="Li X."/>
            <person name="Zheng H."/>
            <person name="Cong L."/>
            <person name="Lin L."/>
            <person name="Yin J."/>
            <person name="Geng J."/>
            <person name="Li G."/>
            <person name="Shi J."/>
            <person name="Liu J."/>
            <person name="Lv H."/>
            <person name="Li J."/>
            <person name="Wang J."/>
            <person name="Deng Y."/>
            <person name="Ran L."/>
            <person name="Shi X."/>
            <person name="Wang X."/>
            <person name="Wu Q."/>
            <person name="Li C."/>
            <person name="Ren X."/>
            <person name="Wang J."/>
            <person name="Wang X."/>
            <person name="Li D."/>
            <person name="Liu D."/>
            <person name="Zhang X."/>
            <person name="Ji Z."/>
            <person name="Zhao W."/>
            <person name="Sun Y."/>
            <person name="Zhang Z."/>
            <person name="Bao J."/>
            <person name="Han Y."/>
            <person name="Dong L."/>
            <person name="Ji J."/>
            <person name="Chen P."/>
            <person name="Wu S."/>
            <person name="Liu J."/>
            <person name="Xiao Y."/>
            <person name="Bu D."/>
            <person name="Tan J."/>
            <person name="Yang L."/>
            <person name="Ye C."/>
            <person name="Zhang J."/>
            <person name="Xu J."/>
            <person name="Zhou Y."/>
            <person name="Yu Y."/>
            <person name="Zhang B."/>
            <person name="Zhuang S."/>
            <person name="Wei H."/>
            <person name="Liu B."/>
            <person name="Lei M."/>
            <person name="Yu H."/>
            <person name="Li Y."/>
            <person name="Xu H."/>
            <person name="Wei S."/>
            <person name="He X."/>
            <person name="Fang L."/>
            <person name="Zhang Z."/>
            <person name="Zhang Y."/>
            <person name="Huang X."/>
            <person name="Su Z."/>
            <person name="Tong W."/>
            <person name="Li J."/>
            <person name="Tong Z."/>
            <person name="Li S."/>
            <person name="Ye J."/>
            <person name="Wang L."/>
            <person name="Fang L."/>
            <person name="Lei T."/>
            <person name="Chen C."/>
            <person name="Chen H."/>
            <person name="Xu Z."/>
            <person name="Li H."/>
            <person name="Huang H."/>
            <person name="Zhang F."/>
            <person name="Xu H."/>
            <person name="Li N."/>
            <person name="Zhao C."/>
            <person name="Li S."/>
            <person name="Dong L."/>
            <person name="Huang Y."/>
            <person name="Li L."/>
            <person name="Xi Y."/>
            <person name="Qi Q."/>
            <person name="Li W."/>
            <person name="Zhang B."/>
            <person name="Hu W."/>
            <person name="Zhang Y."/>
            <person name="Tian X."/>
            <person name="Jiao Y."/>
            <person name="Liang X."/>
            <person name="Jin J."/>
            <person name="Gao L."/>
            <person name="Zheng W."/>
            <person name="Hao B."/>
            <person name="Liu S."/>
            <person name="Wang W."/>
            <person name="Yuan L."/>
            <person name="Cao M."/>
            <person name="McDermott J."/>
            <person name="Samudrala R."/>
            <person name="Wang J."/>
            <person name="Wong G.K."/>
            <person name="Yang H."/>
        </authorList>
    </citation>
    <scope>NUCLEOTIDE SEQUENCE [LARGE SCALE GENOMIC DNA]</scope>
    <source>
        <strain evidence="7">cv. 93-11</strain>
    </source>
</reference>
<dbReference type="PROSITE" id="PS50011">
    <property type="entry name" value="PROTEIN_KINASE_DOM"/>
    <property type="match status" value="1"/>
</dbReference>
<dbReference type="InterPro" id="IPR011009">
    <property type="entry name" value="Kinase-like_dom_sf"/>
</dbReference>
<evidence type="ECO:0000256" key="1">
    <source>
        <dbReference type="ARBA" id="ARBA00022679"/>
    </source>
</evidence>
<dbReference type="Pfam" id="PF00069">
    <property type="entry name" value="Pkinase"/>
    <property type="match status" value="1"/>
</dbReference>
<protein>
    <recommendedName>
        <fullName evidence="5">Protein kinase domain-containing protein</fullName>
    </recommendedName>
</protein>
<dbReference type="AlphaFoldDB" id="A2YN85"/>
<dbReference type="PANTHER" id="PTHR43289:SF6">
    <property type="entry name" value="SERINE_THREONINE-PROTEIN KINASE NEKL-3"/>
    <property type="match status" value="1"/>
</dbReference>
<dbReference type="HOGENOM" id="CLU_1931025_0_0_1"/>
<keyword evidence="2" id="KW-0547">Nucleotide-binding</keyword>
<keyword evidence="3" id="KW-0418">Kinase</keyword>
<evidence type="ECO:0000259" key="5">
    <source>
        <dbReference type="PROSITE" id="PS50011"/>
    </source>
</evidence>
<keyword evidence="4" id="KW-0067">ATP-binding</keyword>
<gene>
    <name evidence="6" type="ORF">OsI_26695</name>
</gene>
<dbReference type="InterPro" id="IPR000719">
    <property type="entry name" value="Prot_kinase_dom"/>
</dbReference>
<evidence type="ECO:0000256" key="2">
    <source>
        <dbReference type="ARBA" id="ARBA00022741"/>
    </source>
</evidence>
<accession>A2YN85</accession>
<dbReference type="EMBL" id="CM000132">
    <property type="protein sequence ID" value="EAZ04546.1"/>
    <property type="molecule type" value="Genomic_DNA"/>
</dbReference>
<dbReference type="Gene3D" id="1.10.510.10">
    <property type="entry name" value="Transferase(Phosphotransferase) domain 1"/>
    <property type="match status" value="1"/>
</dbReference>
<dbReference type="PANTHER" id="PTHR43289">
    <property type="entry name" value="MITOGEN-ACTIVATED PROTEIN KINASE KINASE KINASE 20-RELATED"/>
    <property type="match status" value="1"/>
</dbReference>
<proteinExistence type="predicted"/>
<dbReference type="SUPFAM" id="SSF56112">
    <property type="entry name" value="Protein kinase-like (PK-like)"/>
    <property type="match status" value="1"/>
</dbReference>
<evidence type="ECO:0000313" key="7">
    <source>
        <dbReference type="Proteomes" id="UP000007015"/>
    </source>
</evidence>
<dbReference type="Gramene" id="BGIOSGA026055-TA">
    <property type="protein sequence ID" value="BGIOSGA026055-PA"/>
    <property type="gene ID" value="BGIOSGA026055"/>
</dbReference>
<sequence length="131" mass="14140">MTCHPETSKLYLVMDYVGVKQLLAGVKQLHARGPGVIHGDIKPGNVLVGAVDGRVRICDLGLSKSVAAPPPQTPLIGTLWYMSPEQYASTSAENFSTKSSEKCSRCKKLKARFFPAVALHTGIASPMEERT</sequence>
<dbReference type="GO" id="GO:0005524">
    <property type="term" value="F:ATP binding"/>
    <property type="evidence" value="ECO:0007669"/>
    <property type="project" value="UniProtKB-KW"/>
</dbReference>